<keyword evidence="2" id="KW-1185">Reference proteome</keyword>
<evidence type="ECO:0000313" key="2">
    <source>
        <dbReference type="Proteomes" id="UP001229421"/>
    </source>
</evidence>
<sequence>MPAATGFSYQRLRNEAKDEDHYYEYEEEVKRAIDHVKSQIRRSSRFQRVHMKKRLKMKIPSLKKLMRRRGRLVMVSMAKVIKRLKESQSHFGDLFAGNYLFMQINPPPLKSKSSSPYACN</sequence>
<comment type="caution">
    <text evidence="1">The sequence shown here is derived from an EMBL/GenBank/DDBJ whole genome shotgun (WGS) entry which is preliminary data.</text>
</comment>
<evidence type="ECO:0000313" key="1">
    <source>
        <dbReference type="EMBL" id="KAK1438801.1"/>
    </source>
</evidence>
<dbReference type="PANTHER" id="PTHR36795">
    <property type="entry name" value="OS01G0938400 PROTEIN"/>
    <property type="match status" value="1"/>
</dbReference>
<proteinExistence type="predicted"/>
<reference evidence="1" key="1">
    <citation type="journal article" date="2023" name="bioRxiv">
        <title>Improved chromosome-level genome assembly for marigold (Tagetes erecta).</title>
        <authorList>
            <person name="Jiang F."/>
            <person name="Yuan L."/>
            <person name="Wang S."/>
            <person name="Wang H."/>
            <person name="Xu D."/>
            <person name="Wang A."/>
            <person name="Fan W."/>
        </authorList>
    </citation>
    <scope>NUCLEOTIDE SEQUENCE</scope>
    <source>
        <strain evidence="1">WSJ</strain>
        <tissue evidence="1">Leaf</tissue>
    </source>
</reference>
<accession>A0AAD8LGM3</accession>
<gene>
    <name evidence="1" type="ORF">QVD17_04612</name>
</gene>
<protein>
    <submittedName>
        <fullName evidence="1">Uncharacterized protein</fullName>
    </submittedName>
</protein>
<organism evidence="1 2">
    <name type="scientific">Tagetes erecta</name>
    <name type="common">African marigold</name>
    <dbReference type="NCBI Taxonomy" id="13708"/>
    <lineage>
        <taxon>Eukaryota</taxon>
        <taxon>Viridiplantae</taxon>
        <taxon>Streptophyta</taxon>
        <taxon>Embryophyta</taxon>
        <taxon>Tracheophyta</taxon>
        <taxon>Spermatophyta</taxon>
        <taxon>Magnoliopsida</taxon>
        <taxon>eudicotyledons</taxon>
        <taxon>Gunneridae</taxon>
        <taxon>Pentapetalae</taxon>
        <taxon>asterids</taxon>
        <taxon>campanulids</taxon>
        <taxon>Asterales</taxon>
        <taxon>Asteraceae</taxon>
        <taxon>Asteroideae</taxon>
        <taxon>Heliantheae alliance</taxon>
        <taxon>Tageteae</taxon>
        <taxon>Tagetes</taxon>
    </lineage>
</organism>
<dbReference type="EMBL" id="JAUHHV010000001">
    <property type="protein sequence ID" value="KAK1438801.1"/>
    <property type="molecule type" value="Genomic_DNA"/>
</dbReference>
<dbReference type="PANTHER" id="PTHR36795:SF2">
    <property type="entry name" value="OS01G0938400 PROTEIN"/>
    <property type="match status" value="1"/>
</dbReference>
<dbReference type="Proteomes" id="UP001229421">
    <property type="component" value="Unassembled WGS sequence"/>
</dbReference>
<dbReference type="AlphaFoldDB" id="A0AAD8LGM3"/>
<name>A0AAD8LGM3_TARER</name>